<gene>
    <name evidence="2" type="ORF">MVAC_27569</name>
</gene>
<dbReference type="HOGENOM" id="CLU_506064_0_0_11"/>
<dbReference type="AlphaFoldDB" id="K0UBT1"/>
<accession>K0UBT1</accession>
<dbReference type="RefSeq" id="WP_003933521.1">
    <property type="nucleotide sequence ID" value="NZ_JH814703.1"/>
</dbReference>
<reference evidence="2 3" key="1">
    <citation type="journal article" date="2012" name="J. Bacteriol.">
        <title>Complete Genome Sequence of Mycobacterium vaccae Type Strain ATCC 25954.</title>
        <authorList>
            <person name="Ho Y.S."/>
            <person name="Adroub S.A."/>
            <person name="Abadi M."/>
            <person name="Al Alwan B."/>
            <person name="Alkhateeb R."/>
            <person name="Gao G."/>
            <person name="Ragab A."/>
            <person name="Ali S."/>
            <person name="van Soolingen D."/>
            <person name="Bitter W."/>
            <person name="Pain A."/>
            <person name="Abdallah A.M."/>
        </authorList>
    </citation>
    <scope>NUCLEOTIDE SEQUENCE [LARGE SCALE GENOMIC DNA]</scope>
    <source>
        <strain evidence="2 3">ATCC 25954</strain>
    </source>
</reference>
<dbReference type="InterPro" id="IPR010427">
    <property type="entry name" value="DUF1023"/>
</dbReference>
<sequence>MTVPTVSAVQEWRPEALLGLSTGCDDAARRLIALVGDAAADAEHSRDHWAGAAADAARERAHQISAVAAEVARRLVTASVAARDGADQITAARAHLLDEVERARRDGLDVADDGSVTVAAVPPPLLVLLAGGQEAVAADMLEIRAREMSARIGEALRRLGTADADAAADITAALAVFAGPVLERPAAPVLERPAATVPAGAWPVRAADVVDAWPRMSQDRIAAQIAAMTPQQRNTLVADFPHQVGNTDGVPWDMRAAANRLNIAAAILAETGSDGHSRDRVAFYRSLLGEIDDPAGRGRIARTIVAFDPGRASLVELNGDLATARSLAVLVPGVNTTIEGSAANTATAQRFVAATGGDVAVITYLGGPFPQVRNPADVVLDAADPRYAVEMAPRLVAFSEDVDRQVPDGVLVTVMGHSYGGSIVGTAETLGLTSDRTLFLAAAGAGVGVDDPGDWRNRNPAVQRYSMTAPGDFIELAQGIPGGPHGADPDEMRGVIRLRTGVYDDGGPVAGWGAHSGMLNRPSDAWRTILAVITGDRHTVDRAVGVSRGPSNPAGG</sequence>
<feature type="domain" description="DUF1023" evidence="1">
    <location>
        <begin position="311"/>
        <end position="430"/>
    </location>
</feature>
<dbReference type="ESTHER" id="mycva-k0ubt1">
    <property type="family name" value="Duf_1023"/>
</dbReference>
<evidence type="ECO:0000313" key="2">
    <source>
        <dbReference type="EMBL" id="EJZ04772.1"/>
    </source>
</evidence>
<dbReference type="Pfam" id="PF06259">
    <property type="entry name" value="Abhydrolase_8"/>
    <property type="match status" value="1"/>
</dbReference>
<dbReference type="eggNOG" id="COG1075">
    <property type="taxonomic scope" value="Bacteria"/>
</dbReference>
<proteinExistence type="predicted"/>
<keyword evidence="3" id="KW-1185">Reference proteome</keyword>
<organism evidence="2 3">
    <name type="scientific">Mycolicibacterium vaccae ATCC 25954</name>
    <dbReference type="NCBI Taxonomy" id="1194972"/>
    <lineage>
        <taxon>Bacteria</taxon>
        <taxon>Bacillati</taxon>
        <taxon>Actinomycetota</taxon>
        <taxon>Actinomycetes</taxon>
        <taxon>Mycobacteriales</taxon>
        <taxon>Mycobacteriaceae</taxon>
        <taxon>Mycolicibacterium</taxon>
    </lineage>
</organism>
<dbReference type="Proteomes" id="UP000006072">
    <property type="component" value="Unassembled WGS sequence"/>
</dbReference>
<evidence type="ECO:0000313" key="3">
    <source>
        <dbReference type="Proteomes" id="UP000006072"/>
    </source>
</evidence>
<protein>
    <recommendedName>
        <fullName evidence="1">DUF1023 domain-containing protein</fullName>
    </recommendedName>
</protein>
<evidence type="ECO:0000259" key="1">
    <source>
        <dbReference type="Pfam" id="PF06259"/>
    </source>
</evidence>
<comment type="caution">
    <text evidence="2">The sequence shown here is derived from an EMBL/GenBank/DDBJ whole genome shotgun (WGS) entry which is preliminary data.</text>
</comment>
<dbReference type="PATRIC" id="fig|1194972.3.peg.5478"/>
<name>K0UBT1_MYCVA</name>
<dbReference type="EMBL" id="ALQA01000101">
    <property type="protein sequence ID" value="EJZ04772.1"/>
    <property type="molecule type" value="Genomic_DNA"/>
</dbReference>